<evidence type="ECO:0000313" key="1">
    <source>
        <dbReference type="EMBL" id="KXN69594.1"/>
    </source>
</evidence>
<dbReference type="EMBL" id="KQ964530">
    <property type="protein sequence ID" value="KXN69594.1"/>
    <property type="molecule type" value="Genomic_DNA"/>
</dbReference>
<proteinExistence type="predicted"/>
<protein>
    <submittedName>
        <fullName evidence="1">Uncharacterized protein</fullName>
    </submittedName>
</protein>
<organism evidence="1 2">
    <name type="scientific">Conidiobolus coronatus (strain ATCC 28846 / CBS 209.66 / NRRL 28638)</name>
    <name type="common">Delacroixia coronata</name>
    <dbReference type="NCBI Taxonomy" id="796925"/>
    <lineage>
        <taxon>Eukaryota</taxon>
        <taxon>Fungi</taxon>
        <taxon>Fungi incertae sedis</taxon>
        <taxon>Zoopagomycota</taxon>
        <taxon>Entomophthoromycotina</taxon>
        <taxon>Entomophthoromycetes</taxon>
        <taxon>Entomophthorales</taxon>
        <taxon>Ancylistaceae</taxon>
        <taxon>Conidiobolus</taxon>
    </lineage>
</organism>
<dbReference type="Proteomes" id="UP000070444">
    <property type="component" value="Unassembled WGS sequence"/>
</dbReference>
<accession>A0A137P3X2</accession>
<keyword evidence="2" id="KW-1185">Reference proteome</keyword>
<gene>
    <name evidence="1" type="ORF">CONCODRAFT_8017</name>
</gene>
<reference evidence="1 2" key="1">
    <citation type="journal article" date="2015" name="Genome Biol. Evol.">
        <title>Phylogenomic analyses indicate that early fungi evolved digesting cell walls of algal ancestors of land plants.</title>
        <authorList>
            <person name="Chang Y."/>
            <person name="Wang S."/>
            <person name="Sekimoto S."/>
            <person name="Aerts A.L."/>
            <person name="Choi C."/>
            <person name="Clum A."/>
            <person name="LaButti K.M."/>
            <person name="Lindquist E.A."/>
            <person name="Yee Ngan C."/>
            <person name="Ohm R.A."/>
            <person name="Salamov A.A."/>
            <person name="Grigoriev I.V."/>
            <person name="Spatafora J.W."/>
            <person name="Berbee M.L."/>
        </authorList>
    </citation>
    <scope>NUCLEOTIDE SEQUENCE [LARGE SCALE GENOMIC DNA]</scope>
    <source>
        <strain evidence="1 2">NRRL 28638</strain>
    </source>
</reference>
<evidence type="ECO:0000313" key="2">
    <source>
        <dbReference type="Proteomes" id="UP000070444"/>
    </source>
</evidence>
<name>A0A137P3X2_CONC2</name>
<sequence>MGLKKRTKKDSPDIANLLNIGRYTSEFGKEAEKYLKIKIKDTDDFEDIIKHGIDKGKIRYNEQDVNQELIKLYLENFDRDRIRTFKPHEPHIYTTLPSF</sequence>
<dbReference type="AlphaFoldDB" id="A0A137P3X2"/>